<comment type="caution">
    <text evidence="4">The sequence shown here is derived from an EMBL/GenBank/DDBJ whole genome shotgun (WGS) entry which is preliminary data.</text>
</comment>
<dbReference type="Proteomes" id="UP000529310">
    <property type="component" value="Unassembled WGS sequence"/>
</dbReference>
<keyword evidence="2" id="KW-0472">Membrane</keyword>
<dbReference type="InterPro" id="IPR006626">
    <property type="entry name" value="PbH1"/>
</dbReference>
<feature type="region of interest" description="Disordered" evidence="1">
    <location>
        <begin position="598"/>
        <end position="631"/>
    </location>
</feature>
<evidence type="ECO:0000313" key="4">
    <source>
        <dbReference type="EMBL" id="MBB2975494.1"/>
    </source>
</evidence>
<feature type="transmembrane region" description="Helical" evidence="2">
    <location>
        <begin position="39"/>
        <end position="59"/>
    </location>
</feature>
<dbReference type="RefSeq" id="WP_165139651.1">
    <property type="nucleotide sequence ID" value="NZ_CP049255.1"/>
</dbReference>
<dbReference type="InterPro" id="IPR039448">
    <property type="entry name" value="Beta_helix"/>
</dbReference>
<name>A0A7W4V2F1_9MICO</name>
<protein>
    <recommendedName>
        <fullName evidence="3">Right handed beta helix domain-containing protein</fullName>
    </recommendedName>
</protein>
<dbReference type="SUPFAM" id="SSF51126">
    <property type="entry name" value="Pectin lyase-like"/>
    <property type="match status" value="1"/>
</dbReference>
<sequence length="761" mass="78654">MTHESAPEQQNPPAGVPVLPSGVLTKEERGDTGFARRGLARLIVLGSLFLLVAGVVIAGRALSDGGLLPWVAATPAASSVVSDRPSPIPSVSADSGAADAQSVITPDAAALVQADDTRLAAVSRLSPDDPRAVDDFATTVLAARAEPYTLSDLISLGAVRQDEASVYTETRDIMVRPGATLTIEAPGATLRVQSSSEGSVNLVSWGGDLVLRGSEKSPLTIIGWDETTEAADNDTTDGRAYVRVRNGTLTAENVTFDHLGYWSGRTGGIAVTATEPGLAHATLTNTQHLSLATGLFLSTVADATVTSATVDSSIRNGITVTGASQDVTLDSITVTEAGRDAIAITRSSSTVAVVDATLTDAAQWGLRIDGSALASGPNSAGYGTERASGFTVTGTTIVGAGSGGIEANSTDDLTLDDSVVTAEGRALLLTGPAETNSVTNSRFVSTSSEGVALTGSITAATLSGNEISGVAVGALLVDAHATLSDNSITADLGHAIELSGDARADVSDNTFSGTGQGAVAVLDTAQAAETGNDASEWRFQLDAITWLNAHPMAWLWGLVLVIPIVGLPLIARRRTKHNELRQLLQDAMIRYGADQIARHGKQPEPTPEPEPVPEPTPAPSPTPPDVAVPRRNYVPKRTVTGVVSTAAVNTAAMGTAAVNTAAMGTAALTRSPRPAVALDAQATASEHERPRSLAELRNRELGGREFANMQQFAIAAVLEAGYPIGTVASLFRVPAWRLQEWITQGASEPDAPARPMPRGRR</sequence>
<feature type="domain" description="Right handed beta helix" evidence="3">
    <location>
        <begin position="386"/>
        <end position="526"/>
    </location>
</feature>
<accession>A0A7W4V2F1</accession>
<evidence type="ECO:0000313" key="5">
    <source>
        <dbReference type="Proteomes" id="UP000529310"/>
    </source>
</evidence>
<keyword evidence="2" id="KW-0812">Transmembrane</keyword>
<evidence type="ECO:0000256" key="1">
    <source>
        <dbReference type="SAM" id="MobiDB-lite"/>
    </source>
</evidence>
<dbReference type="SMART" id="SM00710">
    <property type="entry name" value="PbH1"/>
    <property type="match status" value="8"/>
</dbReference>
<feature type="transmembrane region" description="Helical" evidence="2">
    <location>
        <begin position="553"/>
        <end position="571"/>
    </location>
</feature>
<keyword evidence="2" id="KW-1133">Transmembrane helix</keyword>
<proteinExistence type="predicted"/>
<evidence type="ECO:0000259" key="3">
    <source>
        <dbReference type="Pfam" id="PF13229"/>
    </source>
</evidence>
<dbReference type="Gene3D" id="2.160.20.10">
    <property type="entry name" value="Single-stranded right-handed beta-helix, Pectin lyase-like"/>
    <property type="match status" value="2"/>
</dbReference>
<dbReference type="Pfam" id="PF13229">
    <property type="entry name" value="Beta_helix"/>
    <property type="match status" value="1"/>
</dbReference>
<feature type="region of interest" description="Disordered" evidence="1">
    <location>
        <begin position="1"/>
        <end position="23"/>
    </location>
</feature>
<dbReference type="InterPro" id="IPR011050">
    <property type="entry name" value="Pectin_lyase_fold/virulence"/>
</dbReference>
<dbReference type="AlphaFoldDB" id="A0A7W4V2F1"/>
<dbReference type="EMBL" id="JACHWQ010000002">
    <property type="protein sequence ID" value="MBB2975494.1"/>
    <property type="molecule type" value="Genomic_DNA"/>
</dbReference>
<keyword evidence="5" id="KW-1185">Reference proteome</keyword>
<evidence type="ECO:0000256" key="2">
    <source>
        <dbReference type="SAM" id="Phobius"/>
    </source>
</evidence>
<feature type="compositionally biased region" description="Pro residues" evidence="1">
    <location>
        <begin position="604"/>
        <end position="626"/>
    </location>
</feature>
<dbReference type="InterPro" id="IPR012334">
    <property type="entry name" value="Pectin_lyas_fold"/>
</dbReference>
<gene>
    <name evidence="4" type="ORF">FHX49_001060</name>
</gene>
<organism evidence="4 5">
    <name type="scientific">Microbacterium endophyticum</name>
    <dbReference type="NCBI Taxonomy" id="1526412"/>
    <lineage>
        <taxon>Bacteria</taxon>
        <taxon>Bacillati</taxon>
        <taxon>Actinomycetota</taxon>
        <taxon>Actinomycetes</taxon>
        <taxon>Micrococcales</taxon>
        <taxon>Microbacteriaceae</taxon>
        <taxon>Microbacterium</taxon>
    </lineage>
</organism>
<reference evidence="4 5" key="1">
    <citation type="submission" date="2020-08" db="EMBL/GenBank/DDBJ databases">
        <title>Sequencing the genomes of 1000 actinobacteria strains.</title>
        <authorList>
            <person name="Klenk H.-P."/>
        </authorList>
    </citation>
    <scope>NUCLEOTIDE SEQUENCE [LARGE SCALE GENOMIC DNA]</scope>
    <source>
        <strain evidence="4 5">DSM 27099</strain>
    </source>
</reference>